<sequence>MEKHCLYDMTVLKSSVVRLNSEEANLSAYISKIREIPLLTAEEESALIHDWCVNGDVQAAQKLVMAHMRMVLKIATQYKSYGISIMDLLSEGTLGLMHAVKKFKMDMHCKLATYAMWWIKASIQEFILRSWSLLKISTSSLKKRLFYKNTKIREKLSEAEITDSEFINVKHIVSLNAPSLNTENSTNEEIWNDSTTYDIDALLAHEEESSTKLQVLKTGLSQLSSREASIIEDRFLAEHTLTLNDVATKHNISAERVRQIEKEALVKLKAFFIAEEKCS</sequence>
<evidence type="ECO:0000256" key="6">
    <source>
        <dbReference type="RuleBase" id="RU362124"/>
    </source>
</evidence>
<dbReference type="PANTHER" id="PTHR30376">
    <property type="entry name" value="SIGMA FACTOR RPOH HEAT SHOCK RELATED"/>
    <property type="match status" value="1"/>
</dbReference>
<dbReference type="Pfam" id="PF04542">
    <property type="entry name" value="Sigma70_r2"/>
    <property type="match status" value="1"/>
</dbReference>
<dbReference type="InterPro" id="IPR036388">
    <property type="entry name" value="WH-like_DNA-bd_sf"/>
</dbReference>
<dbReference type="GO" id="GO:0003677">
    <property type="term" value="F:DNA binding"/>
    <property type="evidence" value="ECO:0007669"/>
    <property type="project" value="UniProtKB-KW"/>
</dbReference>
<dbReference type="InterPro" id="IPR050813">
    <property type="entry name" value="Sigma-70_Factor"/>
</dbReference>
<comment type="similarity">
    <text evidence="1 6">Belongs to the sigma-70 factor family.</text>
</comment>
<dbReference type="InterPro" id="IPR013324">
    <property type="entry name" value="RNA_pol_sigma_r3/r4-like"/>
</dbReference>
<dbReference type="RefSeq" id="WP_108672900.1">
    <property type="nucleotide sequence ID" value="NZ_CP025989.1"/>
</dbReference>
<keyword evidence="3 6" id="KW-0731">Sigma factor</keyword>
<dbReference type="Gene3D" id="1.10.10.10">
    <property type="entry name" value="Winged helix-like DNA-binding domain superfamily/Winged helix DNA-binding domain"/>
    <property type="match status" value="1"/>
</dbReference>
<dbReference type="GO" id="GO:0006352">
    <property type="term" value="P:DNA-templated transcription initiation"/>
    <property type="evidence" value="ECO:0007669"/>
    <property type="project" value="InterPro"/>
</dbReference>
<comment type="function">
    <text evidence="6">Sigma factors are initiation factors that promote the attachment of RNA polymerase to specific initiation sites and are then released.</text>
</comment>
<dbReference type="SUPFAM" id="SSF88946">
    <property type="entry name" value="Sigma2 domain of RNA polymerase sigma factors"/>
    <property type="match status" value="1"/>
</dbReference>
<dbReference type="NCBIfam" id="TIGR02937">
    <property type="entry name" value="sigma70-ECF"/>
    <property type="match status" value="1"/>
</dbReference>
<evidence type="ECO:0000259" key="8">
    <source>
        <dbReference type="PROSITE" id="PS00716"/>
    </source>
</evidence>
<evidence type="ECO:0000256" key="2">
    <source>
        <dbReference type="ARBA" id="ARBA00023015"/>
    </source>
</evidence>
<protein>
    <recommendedName>
        <fullName evidence="6">RNA polymerase sigma factor</fullName>
    </recommendedName>
</protein>
<dbReference type="EMBL" id="CP025989">
    <property type="protein sequence ID" value="AWD32851.1"/>
    <property type="molecule type" value="Genomic_DNA"/>
</dbReference>
<dbReference type="PROSITE" id="PS00715">
    <property type="entry name" value="SIGMA70_1"/>
    <property type="match status" value="1"/>
</dbReference>
<dbReference type="OrthoDB" id="9809557at2"/>
<keyword evidence="2 6" id="KW-0805">Transcription regulation</keyword>
<dbReference type="Gene3D" id="1.20.120.1810">
    <property type="match status" value="1"/>
</dbReference>
<dbReference type="KEGG" id="fso:Fsol_00037"/>
<dbReference type="AlphaFoldDB" id="A0A2U8BR88"/>
<reference evidence="9 10" key="1">
    <citation type="journal article" date="2018" name="Genome Biol. Evol.">
        <title>The Genome Sequence of "Candidatus Fokinia solitaria": Insights on Reductive Evolution in Rickettsiales.</title>
        <authorList>
            <person name="Floriano A.M."/>
            <person name="Castelli M."/>
            <person name="Krenek S."/>
            <person name="Berendonk T.U."/>
            <person name="Bazzocchi C."/>
            <person name="Petroni G."/>
            <person name="Sassera D."/>
        </authorList>
    </citation>
    <scope>NUCLEOTIDE SEQUENCE [LARGE SCALE GENOMIC DNA]</scope>
    <source>
        <strain evidence="9">Rio ETE_ALG 3VII</strain>
    </source>
</reference>
<dbReference type="InterPro" id="IPR007630">
    <property type="entry name" value="RNA_pol_sigma70_r4"/>
</dbReference>
<feature type="domain" description="RNA polymerase sigma-70" evidence="7">
    <location>
        <begin position="87"/>
        <end position="100"/>
    </location>
</feature>
<dbReference type="InterPro" id="IPR013325">
    <property type="entry name" value="RNA_pol_sigma_r2"/>
</dbReference>
<accession>A0A2U8BR88</accession>
<dbReference type="InterPro" id="IPR000943">
    <property type="entry name" value="RNA_pol_sigma70"/>
</dbReference>
<evidence type="ECO:0000313" key="9">
    <source>
        <dbReference type="EMBL" id="AWD32851.1"/>
    </source>
</evidence>
<dbReference type="SUPFAM" id="SSF88659">
    <property type="entry name" value="Sigma3 and sigma4 domains of RNA polymerase sigma factors"/>
    <property type="match status" value="1"/>
</dbReference>
<organism evidence="9 10">
    <name type="scientific">Candidatus Fokinia solitaria</name>
    <dbReference type="NCBI Taxonomy" id="1802984"/>
    <lineage>
        <taxon>Bacteria</taxon>
        <taxon>Pseudomonadati</taxon>
        <taxon>Pseudomonadota</taxon>
        <taxon>Alphaproteobacteria</taxon>
        <taxon>Rickettsiales</taxon>
        <taxon>Candidatus Midichloriaceae</taxon>
        <taxon>Candidatus Fokinia</taxon>
    </lineage>
</organism>
<dbReference type="PROSITE" id="PS00716">
    <property type="entry name" value="SIGMA70_2"/>
    <property type="match status" value="1"/>
</dbReference>
<feature type="domain" description="RNA polymerase sigma-70" evidence="8">
    <location>
        <begin position="242"/>
        <end position="268"/>
    </location>
</feature>
<keyword evidence="4 6" id="KW-0238">DNA-binding</keyword>
<name>A0A2U8BR88_9RICK</name>
<keyword evidence="5 6" id="KW-0804">Transcription</keyword>
<evidence type="ECO:0000256" key="3">
    <source>
        <dbReference type="ARBA" id="ARBA00023082"/>
    </source>
</evidence>
<dbReference type="Proteomes" id="UP000244519">
    <property type="component" value="Chromosome"/>
</dbReference>
<evidence type="ECO:0000313" key="10">
    <source>
        <dbReference type="Proteomes" id="UP000244519"/>
    </source>
</evidence>
<dbReference type="Pfam" id="PF04545">
    <property type="entry name" value="Sigma70_r4"/>
    <property type="match status" value="1"/>
</dbReference>
<dbReference type="GO" id="GO:0016987">
    <property type="term" value="F:sigma factor activity"/>
    <property type="evidence" value="ECO:0007669"/>
    <property type="project" value="UniProtKB-KW"/>
</dbReference>
<evidence type="ECO:0000256" key="1">
    <source>
        <dbReference type="ARBA" id="ARBA00007788"/>
    </source>
</evidence>
<dbReference type="PRINTS" id="PR00046">
    <property type="entry name" value="SIGMA70FCT"/>
</dbReference>
<dbReference type="InterPro" id="IPR007627">
    <property type="entry name" value="RNA_pol_sigma70_r2"/>
</dbReference>
<evidence type="ECO:0000256" key="4">
    <source>
        <dbReference type="ARBA" id="ARBA00023125"/>
    </source>
</evidence>
<proteinExistence type="inferred from homology"/>
<dbReference type="PANTHER" id="PTHR30376:SF3">
    <property type="entry name" value="RNA POLYMERASE SIGMA FACTOR RPOH"/>
    <property type="match status" value="1"/>
</dbReference>
<keyword evidence="10" id="KW-1185">Reference proteome</keyword>
<dbReference type="InterPro" id="IPR014284">
    <property type="entry name" value="RNA_pol_sigma-70_dom"/>
</dbReference>
<gene>
    <name evidence="9" type="ORF">Fsol_00037</name>
</gene>
<evidence type="ECO:0000259" key="7">
    <source>
        <dbReference type="PROSITE" id="PS00715"/>
    </source>
</evidence>
<evidence type="ECO:0000256" key="5">
    <source>
        <dbReference type="ARBA" id="ARBA00023163"/>
    </source>
</evidence>